<evidence type="ECO:0000313" key="5">
    <source>
        <dbReference type="Proteomes" id="UP001431963"/>
    </source>
</evidence>
<feature type="region of interest" description="Disordered" evidence="1">
    <location>
        <begin position="1"/>
        <end position="25"/>
    </location>
</feature>
<evidence type="ECO:0000259" key="3">
    <source>
        <dbReference type="SMART" id="SM00014"/>
    </source>
</evidence>
<dbReference type="EMBL" id="JBALHR010000014">
    <property type="protein sequence ID" value="MEH7829961.1"/>
    <property type="molecule type" value="Genomic_DNA"/>
</dbReference>
<dbReference type="Proteomes" id="UP001431963">
    <property type="component" value="Unassembled WGS sequence"/>
</dbReference>
<evidence type="ECO:0000256" key="1">
    <source>
        <dbReference type="SAM" id="MobiDB-lite"/>
    </source>
</evidence>
<feature type="compositionally biased region" description="Low complexity" evidence="1">
    <location>
        <begin position="11"/>
        <end position="20"/>
    </location>
</feature>
<sequence length="283" mass="30449">MKHVGSTKTLQPQAHPAGAAEPPPPLHPGALASQCMVSKLVVLAACLFMAAITLDAPVQALSRSIDPSVKSVLRTITRFGNAGWPLGIGLALLGMLRLLERFPDALSRDHLKTCRSVLWLVLLSVAVSGVLASLTKHMLGRIRPSTDADAMVLEFSVMAFRADWAAFPSGHGTTAMAAATALALCFPRQTWGWLAIGALAALSRALIGVHWLSDSLAGMMLGAVITVLIYRMMLARDHRLTDAPEAAFRVTLGARSLLLVLARRWLRTFAQVIQTQADFFRGR</sequence>
<dbReference type="PANTHER" id="PTHR14969:SF13">
    <property type="entry name" value="AT30094P"/>
    <property type="match status" value="1"/>
</dbReference>
<dbReference type="PANTHER" id="PTHR14969">
    <property type="entry name" value="SPHINGOSINE-1-PHOSPHATE PHOSPHOHYDROLASE"/>
    <property type="match status" value="1"/>
</dbReference>
<dbReference type="InterPro" id="IPR036938">
    <property type="entry name" value="PAP2/HPO_sf"/>
</dbReference>
<evidence type="ECO:0000313" key="4">
    <source>
        <dbReference type="EMBL" id="MEH7829961.1"/>
    </source>
</evidence>
<comment type="caution">
    <text evidence="4">The sequence shown here is derived from an EMBL/GenBank/DDBJ whole genome shotgun (WGS) entry which is preliminary data.</text>
</comment>
<accession>A0ABU8BZ30</accession>
<keyword evidence="5" id="KW-1185">Reference proteome</keyword>
<reference evidence="4" key="1">
    <citation type="submission" date="2024-02" db="EMBL/GenBank/DDBJ databases">
        <title>Genome sequences of strain Gemmobacter sp. JM10B15.</title>
        <authorList>
            <person name="Zhang M."/>
        </authorList>
    </citation>
    <scope>NUCLEOTIDE SEQUENCE</scope>
    <source>
        <strain evidence="4">JM10B15</strain>
    </source>
</reference>
<name>A0ABU8BZ30_9RHOB</name>
<dbReference type="Gene3D" id="1.20.144.10">
    <property type="entry name" value="Phosphatidic acid phosphatase type 2/haloperoxidase"/>
    <property type="match status" value="2"/>
</dbReference>
<proteinExistence type="predicted"/>
<feature type="transmembrane region" description="Helical" evidence="2">
    <location>
        <begin position="75"/>
        <end position="96"/>
    </location>
</feature>
<feature type="transmembrane region" description="Helical" evidence="2">
    <location>
        <begin position="217"/>
        <end position="234"/>
    </location>
</feature>
<gene>
    <name evidence="4" type="ORF">V6590_17560</name>
</gene>
<evidence type="ECO:0000256" key="2">
    <source>
        <dbReference type="SAM" id="Phobius"/>
    </source>
</evidence>
<dbReference type="InterPro" id="IPR000326">
    <property type="entry name" value="PAP2/HPO"/>
</dbReference>
<feature type="transmembrane region" description="Helical" evidence="2">
    <location>
        <begin position="31"/>
        <end position="54"/>
    </location>
</feature>
<feature type="transmembrane region" description="Helical" evidence="2">
    <location>
        <begin position="191"/>
        <end position="211"/>
    </location>
</feature>
<feature type="transmembrane region" description="Helical" evidence="2">
    <location>
        <begin position="116"/>
        <end position="134"/>
    </location>
</feature>
<dbReference type="RefSeq" id="WP_335424988.1">
    <property type="nucleotide sequence ID" value="NZ_JBALHR010000014.1"/>
</dbReference>
<keyword evidence="2" id="KW-0812">Transmembrane</keyword>
<feature type="domain" description="Phosphatidic acid phosphatase type 2/haloperoxidase" evidence="3">
    <location>
        <begin position="117"/>
        <end position="230"/>
    </location>
</feature>
<protein>
    <submittedName>
        <fullName evidence="4">Phosphatase PAP2 family protein</fullName>
    </submittedName>
</protein>
<dbReference type="SUPFAM" id="SSF48317">
    <property type="entry name" value="Acid phosphatase/Vanadium-dependent haloperoxidase"/>
    <property type="match status" value="1"/>
</dbReference>
<dbReference type="SMART" id="SM00014">
    <property type="entry name" value="acidPPc"/>
    <property type="match status" value="1"/>
</dbReference>
<keyword evidence="2" id="KW-1133">Transmembrane helix</keyword>
<feature type="compositionally biased region" description="Polar residues" evidence="1">
    <location>
        <begin position="1"/>
        <end position="10"/>
    </location>
</feature>
<dbReference type="Pfam" id="PF01569">
    <property type="entry name" value="PAP2"/>
    <property type="match status" value="1"/>
</dbReference>
<keyword evidence="2" id="KW-0472">Membrane</keyword>
<organism evidence="4 5">
    <name type="scientific">Gemmobacter denitrificans</name>
    <dbReference type="NCBI Taxonomy" id="3123040"/>
    <lineage>
        <taxon>Bacteria</taxon>
        <taxon>Pseudomonadati</taxon>
        <taxon>Pseudomonadota</taxon>
        <taxon>Alphaproteobacteria</taxon>
        <taxon>Rhodobacterales</taxon>
        <taxon>Paracoccaceae</taxon>
        <taxon>Gemmobacter</taxon>
    </lineage>
</organism>